<dbReference type="InterPro" id="IPR011009">
    <property type="entry name" value="Kinase-like_dom_sf"/>
</dbReference>
<accession>A0ABR3W074</accession>
<dbReference type="PANTHER" id="PTHR44329:SF288">
    <property type="entry name" value="MITOGEN-ACTIVATED PROTEIN KINASE KINASE KINASE 20"/>
    <property type="match status" value="1"/>
</dbReference>
<comment type="caution">
    <text evidence="7">The sequence shown here is derived from an EMBL/GenBank/DDBJ whole genome shotgun (WGS) entry which is preliminary data.</text>
</comment>
<dbReference type="Pfam" id="PF07714">
    <property type="entry name" value="PK_Tyr_Ser-Thr"/>
    <property type="match status" value="1"/>
</dbReference>
<keyword evidence="3" id="KW-0418">Kinase</keyword>
<keyword evidence="1" id="KW-0808">Transferase</keyword>
<gene>
    <name evidence="7" type="ORF">VTK73DRAFT_9796</name>
</gene>
<keyword evidence="8" id="KW-1185">Reference proteome</keyword>
<dbReference type="InterPro" id="IPR000719">
    <property type="entry name" value="Prot_kinase_dom"/>
</dbReference>
<evidence type="ECO:0000256" key="4">
    <source>
        <dbReference type="ARBA" id="ARBA00022840"/>
    </source>
</evidence>
<keyword evidence="2" id="KW-0547">Nucleotide-binding</keyword>
<evidence type="ECO:0000259" key="6">
    <source>
        <dbReference type="PROSITE" id="PS50011"/>
    </source>
</evidence>
<dbReference type="InterPro" id="IPR001245">
    <property type="entry name" value="Ser-Thr/Tyr_kinase_cat_dom"/>
</dbReference>
<evidence type="ECO:0000256" key="3">
    <source>
        <dbReference type="ARBA" id="ARBA00022777"/>
    </source>
</evidence>
<dbReference type="EMBL" id="JAZHXJ010000855">
    <property type="protein sequence ID" value="KAL1849888.1"/>
    <property type="molecule type" value="Genomic_DNA"/>
</dbReference>
<evidence type="ECO:0000313" key="7">
    <source>
        <dbReference type="EMBL" id="KAL1849888.1"/>
    </source>
</evidence>
<dbReference type="PANTHER" id="PTHR44329">
    <property type="entry name" value="SERINE/THREONINE-PROTEIN KINASE TNNI3K-RELATED"/>
    <property type="match status" value="1"/>
</dbReference>
<feature type="region of interest" description="Disordered" evidence="5">
    <location>
        <begin position="144"/>
        <end position="163"/>
    </location>
</feature>
<name>A0ABR3W074_9PEZI</name>
<dbReference type="SMART" id="SM00220">
    <property type="entry name" value="S_TKc"/>
    <property type="match status" value="1"/>
</dbReference>
<evidence type="ECO:0000256" key="5">
    <source>
        <dbReference type="SAM" id="MobiDB-lite"/>
    </source>
</evidence>
<keyword evidence="4" id="KW-0067">ATP-binding</keyword>
<dbReference type="PROSITE" id="PS50011">
    <property type="entry name" value="PROTEIN_KINASE_DOM"/>
    <property type="match status" value="1"/>
</dbReference>
<dbReference type="Gene3D" id="1.10.510.10">
    <property type="entry name" value="Transferase(Phosphotransferase) domain 1"/>
    <property type="match status" value="1"/>
</dbReference>
<dbReference type="SUPFAM" id="SSF56112">
    <property type="entry name" value="Protein kinase-like (PK-like)"/>
    <property type="match status" value="1"/>
</dbReference>
<feature type="domain" description="Protein kinase" evidence="6">
    <location>
        <begin position="10"/>
        <end position="257"/>
    </location>
</feature>
<proteinExistence type="predicted"/>
<protein>
    <recommendedName>
        <fullName evidence="6">Protein kinase domain-containing protein</fullName>
    </recommendedName>
</protein>
<dbReference type="Proteomes" id="UP001586593">
    <property type="component" value="Unassembled WGS sequence"/>
</dbReference>
<organism evidence="7 8">
    <name type="scientific">Phialemonium thermophilum</name>
    <dbReference type="NCBI Taxonomy" id="223376"/>
    <lineage>
        <taxon>Eukaryota</taxon>
        <taxon>Fungi</taxon>
        <taxon>Dikarya</taxon>
        <taxon>Ascomycota</taxon>
        <taxon>Pezizomycotina</taxon>
        <taxon>Sordariomycetes</taxon>
        <taxon>Sordariomycetidae</taxon>
        <taxon>Cephalothecales</taxon>
        <taxon>Cephalothecaceae</taxon>
        <taxon>Phialemonium</taxon>
    </lineage>
</organism>
<sequence>MVDLPAIPKSFAGLPWTHGLSGAVFYVNDDVVVKRPLSEDLCKQQLDVERQIYERLGSHPRIAKLLGTVGDMLILERLQCPLRQRLLDLRSQQQRPTAQQVTRWASQTAEALRHAHSRGVKQVDIGTYNVLLDGDDDAKLSDFAGSSLDGSEPTVAPSAHATHPRLSVTEPSISSELFAFGSFLYEVETTYEPYHDKNDEELEDLFEREAYPDTDRMILGEVIKKCWTAQYTDADEMIADIQSAQRRLQECHYDSGT</sequence>
<reference evidence="7 8" key="1">
    <citation type="journal article" date="2024" name="Commun. Biol.">
        <title>Comparative genomic analysis of thermophilic fungi reveals convergent evolutionary adaptations and gene losses.</title>
        <authorList>
            <person name="Steindorff A.S."/>
            <person name="Aguilar-Pontes M.V."/>
            <person name="Robinson A.J."/>
            <person name="Andreopoulos B."/>
            <person name="LaButti K."/>
            <person name="Kuo A."/>
            <person name="Mondo S."/>
            <person name="Riley R."/>
            <person name="Otillar R."/>
            <person name="Haridas S."/>
            <person name="Lipzen A."/>
            <person name="Grimwood J."/>
            <person name="Schmutz J."/>
            <person name="Clum A."/>
            <person name="Reid I.D."/>
            <person name="Moisan M.C."/>
            <person name="Butler G."/>
            <person name="Nguyen T.T.M."/>
            <person name="Dewar K."/>
            <person name="Conant G."/>
            <person name="Drula E."/>
            <person name="Henrissat B."/>
            <person name="Hansel C."/>
            <person name="Singer S."/>
            <person name="Hutchinson M.I."/>
            <person name="de Vries R.P."/>
            <person name="Natvig D.O."/>
            <person name="Powell A.J."/>
            <person name="Tsang A."/>
            <person name="Grigoriev I.V."/>
        </authorList>
    </citation>
    <scope>NUCLEOTIDE SEQUENCE [LARGE SCALE GENOMIC DNA]</scope>
    <source>
        <strain evidence="7 8">ATCC 24622</strain>
    </source>
</reference>
<evidence type="ECO:0000313" key="8">
    <source>
        <dbReference type="Proteomes" id="UP001586593"/>
    </source>
</evidence>
<dbReference type="InterPro" id="IPR051681">
    <property type="entry name" value="Ser/Thr_Kinases-Pseudokinases"/>
</dbReference>
<evidence type="ECO:0000256" key="2">
    <source>
        <dbReference type="ARBA" id="ARBA00022741"/>
    </source>
</evidence>
<evidence type="ECO:0000256" key="1">
    <source>
        <dbReference type="ARBA" id="ARBA00022679"/>
    </source>
</evidence>